<dbReference type="InParanoid" id="A0A803JPU9"/>
<evidence type="ECO:0000256" key="4">
    <source>
        <dbReference type="ARBA" id="ARBA00023157"/>
    </source>
</evidence>
<dbReference type="PRINTS" id="PR01028">
    <property type="entry name" value="OPIOIDPRCRSR"/>
</dbReference>
<evidence type="ECO:0000256" key="5">
    <source>
        <dbReference type="RuleBase" id="RU004400"/>
    </source>
</evidence>
<keyword evidence="5" id="KW-0165">Cleavage on pair of basic residues</keyword>
<accession>A0A803JPU9</accession>
<keyword evidence="5" id="KW-0527">Neuropeptide</keyword>
<keyword evidence="3" id="KW-0964">Secreted</keyword>
<proteinExistence type="inferred from homology"/>
<dbReference type="GO" id="GO:0007268">
    <property type="term" value="P:chemical synaptic transmission"/>
    <property type="evidence" value="ECO:0007669"/>
    <property type="project" value="InterPro"/>
</dbReference>
<dbReference type="GO" id="GO:0045202">
    <property type="term" value="C:synapse"/>
    <property type="evidence" value="ECO:0007669"/>
    <property type="project" value="GOC"/>
</dbReference>
<evidence type="ECO:0000313" key="6">
    <source>
        <dbReference type="Ensembl" id="ENSXETP00000109975"/>
    </source>
</evidence>
<name>A0A803JPU9_XENTR</name>
<dbReference type="Ensembl" id="ENSXETT00000121538">
    <property type="protein sequence ID" value="ENSXETP00000109975"/>
    <property type="gene ID" value="ENSXETG00000021158"/>
</dbReference>
<dbReference type="Pfam" id="PF01160">
    <property type="entry name" value="Opiods_neuropep"/>
    <property type="match status" value="1"/>
</dbReference>
<organism evidence="6">
    <name type="scientific">Xenopus tropicalis</name>
    <name type="common">Western clawed frog</name>
    <name type="synonym">Silurana tropicalis</name>
    <dbReference type="NCBI Taxonomy" id="8364"/>
    <lineage>
        <taxon>Eukaryota</taxon>
        <taxon>Metazoa</taxon>
        <taxon>Chordata</taxon>
        <taxon>Craniata</taxon>
        <taxon>Vertebrata</taxon>
        <taxon>Euteleostomi</taxon>
        <taxon>Amphibia</taxon>
        <taxon>Batrachia</taxon>
        <taxon>Anura</taxon>
        <taxon>Pipoidea</taxon>
        <taxon>Pipidae</taxon>
        <taxon>Xenopodinae</taxon>
        <taxon>Xenopus</taxon>
        <taxon>Silurana</taxon>
    </lineage>
</organism>
<dbReference type="GO" id="GO:0007218">
    <property type="term" value="P:neuropeptide signaling pathway"/>
    <property type="evidence" value="ECO:0007669"/>
    <property type="project" value="UniProtKB-KW"/>
</dbReference>
<evidence type="ECO:0000256" key="1">
    <source>
        <dbReference type="ARBA" id="ARBA00004613"/>
    </source>
</evidence>
<evidence type="ECO:0000256" key="2">
    <source>
        <dbReference type="ARBA" id="ARBA00008543"/>
    </source>
</evidence>
<dbReference type="InterPro" id="IPR006024">
    <property type="entry name" value="Opioid_neupept"/>
</dbReference>
<comment type="similarity">
    <text evidence="2 5">Belongs to the opioid neuropeptide precursor family.</text>
</comment>
<dbReference type="InterPro" id="IPR002367">
    <property type="entry name" value="Nociceptin"/>
</dbReference>
<keyword evidence="4" id="KW-1015">Disulfide bond</keyword>
<reference evidence="6" key="2">
    <citation type="submission" date="2021-03" db="UniProtKB">
        <authorList>
            <consortium name="Ensembl"/>
        </authorList>
    </citation>
    <scope>IDENTIFICATION</scope>
</reference>
<reference evidence="6" key="1">
    <citation type="journal article" date="2010" name="Science">
        <title>The genome of the Western clawed frog Xenopus tropicalis.</title>
        <authorList>
            <person name="Hellsten U."/>
            <person name="Harland R.M."/>
            <person name="Gilchrist M.J."/>
            <person name="Hendrix D."/>
            <person name="Jurka J."/>
            <person name="Kapitonov V."/>
            <person name="Ovcharenko I."/>
            <person name="Putnam N.H."/>
            <person name="Shu S."/>
            <person name="Taher L."/>
            <person name="Blitz I.L."/>
            <person name="Blumberg B."/>
            <person name="Dichmann D.S."/>
            <person name="Dubchak I."/>
            <person name="Amaya E."/>
            <person name="Detter J.C."/>
            <person name="Fletcher R."/>
            <person name="Gerhard D.S."/>
            <person name="Goodstein D."/>
            <person name="Graves T."/>
            <person name="Grigoriev I.V."/>
            <person name="Grimwood J."/>
            <person name="Kawashima T."/>
            <person name="Lindquist E."/>
            <person name="Lucas S.M."/>
            <person name="Mead P.E."/>
            <person name="Mitros T."/>
            <person name="Ogino H."/>
            <person name="Ohta Y."/>
            <person name="Poliakov A.V."/>
            <person name="Pollet N."/>
            <person name="Robert J."/>
            <person name="Salamov A."/>
            <person name="Sater A.K."/>
            <person name="Schmutz J."/>
            <person name="Terry A."/>
            <person name="Vize P.D."/>
            <person name="Warren W.C."/>
            <person name="Wells D."/>
            <person name="Wills A."/>
            <person name="Wilson R.K."/>
            <person name="Zimmerman L.B."/>
            <person name="Zorn A.M."/>
            <person name="Grainger R."/>
            <person name="Grammer T."/>
            <person name="Khokha M.K."/>
            <person name="Richardson P.M."/>
            <person name="Rokhsar D.S."/>
        </authorList>
    </citation>
    <scope>NUCLEOTIDE SEQUENCE [LARGE SCALE GENOMIC DNA]</scope>
    <source>
        <strain evidence="6">Nigerian</strain>
    </source>
</reference>
<dbReference type="GeneTree" id="ENSGT00950000183149"/>
<sequence length="283" mass="31910">MIVITIPGSSYVEHGEYEVLVPVTWILGQDLFIIGPALCEAMMKALQWNIVLLCLLGHVLCDCQKDCMTCNKHLYQQDNFNTLLCIVECEGKIYSSSMWSICKTVLVQSSLQLSVDSVGGFQEDYKPINMEDGQFASNFKRLSDLTKLVDLNKMKEGKRLSDISDLIREQSEEDPSLDGAEGALGMAAYPDEFGQLQNPANAVSKRFGGFVKGKYSYRKFMGPSKDLQKRYGGFIGVRKSARKWNNQKRFSEFLRQYLGMSTRSAEYDSFTNDVSDINGQNEI</sequence>
<comment type="subcellular location">
    <subcellularLocation>
        <location evidence="1 5">Secreted</location>
    </subcellularLocation>
</comment>
<evidence type="ECO:0000256" key="3">
    <source>
        <dbReference type="ARBA" id="ARBA00022525"/>
    </source>
</evidence>
<dbReference type="PANTHER" id="PTHR11438:SF2">
    <property type="entry name" value="PREPRONOCICEPTIN"/>
    <property type="match status" value="1"/>
</dbReference>
<protein>
    <submittedName>
        <fullName evidence="6">Prepronociceptin</fullName>
    </submittedName>
</protein>
<dbReference type="GO" id="GO:0001515">
    <property type="term" value="F:opioid peptide activity"/>
    <property type="evidence" value="ECO:0007669"/>
    <property type="project" value="UniProtKB-KW"/>
</dbReference>
<dbReference type="Bgee" id="ENSXETG00000021158">
    <property type="expression patterns" value="Expressed in brain and 8 other cell types or tissues"/>
</dbReference>
<dbReference type="Xenbase" id="XB-GENE-877024">
    <property type="gene designation" value="pnoc"/>
</dbReference>
<dbReference type="PROSITE" id="PS01252">
    <property type="entry name" value="OPIOIDS_PRECURSOR"/>
    <property type="match status" value="1"/>
</dbReference>
<dbReference type="PANTHER" id="PTHR11438">
    <property type="entry name" value="PROENKEPHALIN"/>
    <property type="match status" value="1"/>
</dbReference>
<dbReference type="PRINTS" id="PR01031">
    <property type="entry name" value="ORPHNNPRCRSR"/>
</dbReference>
<gene>
    <name evidence="6" type="primary">pnoc</name>
</gene>
<dbReference type="AlphaFoldDB" id="A0A803JPU9"/>
<keyword evidence="5" id="KW-0555">Opioid peptide</keyword>
<dbReference type="GO" id="GO:0005576">
    <property type="term" value="C:extracellular region"/>
    <property type="evidence" value="ECO:0007669"/>
    <property type="project" value="UniProtKB-SubCell"/>
</dbReference>
<dbReference type="FunCoup" id="A0A803JPU9">
    <property type="interactions" value="343"/>
</dbReference>